<dbReference type="CDD" id="cd01427">
    <property type="entry name" value="HAD_like"/>
    <property type="match status" value="1"/>
</dbReference>
<dbReference type="PANTHER" id="PTHR43885:SF1">
    <property type="entry name" value="SUPERFAMILY HYDROLASE, PUTATIVE (AFU_ORTHOLOGUE AFUA_4G13290)-RELATED"/>
    <property type="match status" value="1"/>
</dbReference>
<evidence type="ECO:0000313" key="3">
    <source>
        <dbReference type="Proteomes" id="UP000053599"/>
    </source>
</evidence>
<accession>A0A0D1Z8H8</accession>
<evidence type="ECO:0000313" key="2">
    <source>
        <dbReference type="EMBL" id="KIV83033.1"/>
    </source>
</evidence>
<dbReference type="InterPro" id="IPR036412">
    <property type="entry name" value="HAD-like_sf"/>
</dbReference>
<dbReference type="Gene3D" id="3.40.50.1000">
    <property type="entry name" value="HAD superfamily/HAD-like"/>
    <property type="match status" value="1"/>
</dbReference>
<dbReference type="Proteomes" id="UP000053599">
    <property type="component" value="Unassembled WGS sequence"/>
</dbReference>
<name>A0A0D1Z8H8_9EURO</name>
<proteinExistence type="predicted"/>
<evidence type="ECO:0008006" key="4">
    <source>
        <dbReference type="Google" id="ProtNLM"/>
    </source>
</evidence>
<sequence length="386" mass="42777">MKRLESTMKIRGTLETLLCRHNTFTRKIHGHLQARPVSPGRVEHILVCKIQLRSNTPGSSSRKNYSANLFSVQAQRSSRRTMSTISSQETKQEPKCFAPLDPAVQHGNDLPKLKGIIFDVDGTLCLPQNYMFKEMRSALGIPKSVDIIDHIRSLSNEPDVGVINGHQPAEPRSATDSSQPPAENMMSHSADSPDPPLDSPQARAVRKIKDIERQAMTLQRPQPGLQDLMAYLTRRGVRKALCTRNFPAPVHHLLSNHLPDEEFHPVVTRETEGIQPKPSPEGLWSIAQAWGLDKEVDESPDKLASTNSDGQVDPLELARRYLGSGLIMVGDSLDDMAAGYRAGAATVLLVNDENEALAKHAYTGRTVRRLDELIDVLEQGFAENIK</sequence>
<gene>
    <name evidence="2" type="ORF">PV11_05093</name>
</gene>
<dbReference type="AlphaFoldDB" id="A0A0D1Z8H8"/>
<dbReference type="InterPro" id="IPR023214">
    <property type="entry name" value="HAD_sf"/>
</dbReference>
<feature type="region of interest" description="Disordered" evidence="1">
    <location>
        <begin position="157"/>
        <end position="200"/>
    </location>
</feature>
<dbReference type="HOGENOM" id="CLU_045011_11_0_1"/>
<dbReference type="PANTHER" id="PTHR43885">
    <property type="entry name" value="HALOACID DEHALOGENASE-LIKE HYDROLASE"/>
    <property type="match status" value="1"/>
</dbReference>
<protein>
    <recommendedName>
        <fullName evidence="4">HAD hydrolase, family IA</fullName>
    </recommendedName>
</protein>
<evidence type="ECO:0000256" key="1">
    <source>
        <dbReference type="SAM" id="MobiDB-lite"/>
    </source>
</evidence>
<dbReference type="Pfam" id="PF00702">
    <property type="entry name" value="Hydrolase"/>
    <property type="match status" value="1"/>
</dbReference>
<organism evidence="2 3">
    <name type="scientific">Exophiala sideris</name>
    <dbReference type="NCBI Taxonomy" id="1016849"/>
    <lineage>
        <taxon>Eukaryota</taxon>
        <taxon>Fungi</taxon>
        <taxon>Dikarya</taxon>
        <taxon>Ascomycota</taxon>
        <taxon>Pezizomycotina</taxon>
        <taxon>Eurotiomycetes</taxon>
        <taxon>Chaetothyriomycetidae</taxon>
        <taxon>Chaetothyriales</taxon>
        <taxon>Herpotrichiellaceae</taxon>
        <taxon>Exophiala</taxon>
    </lineage>
</organism>
<dbReference type="SFLD" id="SFLDS00003">
    <property type="entry name" value="Haloacid_Dehalogenase"/>
    <property type="match status" value="1"/>
</dbReference>
<dbReference type="STRING" id="1016849.A0A0D1Z8H8"/>
<dbReference type="EMBL" id="KN846952">
    <property type="protein sequence ID" value="KIV83033.1"/>
    <property type="molecule type" value="Genomic_DNA"/>
</dbReference>
<reference evidence="2 3" key="1">
    <citation type="submission" date="2015-01" db="EMBL/GenBank/DDBJ databases">
        <title>The Genome Sequence of Exophiala sideris CBS121828.</title>
        <authorList>
            <consortium name="The Broad Institute Genomics Platform"/>
            <person name="Cuomo C."/>
            <person name="de Hoog S."/>
            <person name="Gorbushina A."/>
            <person name="Stielow B."/>
            <person name="Teixiera M."/>
            <person name="Abouelleil A."/>
            <person name="Chapman S.B."/>
            <person name="Priest M."/>
            <person name="Young S.K."/>
            <person name="Wortman J."/>
            <person name="Nusbaum C."/>
            <person name="Birren B."/>
        </authorList>
    </citation>
    <scope>NUCLEOTIDE SEQUENCE [LARGE SCALE GENOMIC DNA]</scope>
    <source>
        <strain evidence="2 3">CBS 121828</strain>
    </source>
</reference>
<dbReference type="OrthoDB" id="426235at2759"/>
<dbReference type="SUPFAM" id="SSF56784">
    <property type="entry name" value="HAD-like"/>
    <property type="match status" value="1"/>
</dbReference>
<dbReference type="SFLD" id="SFLDG01129">
    <property type="entry name" value="C1.5:_HAD__Beta-PGM__Phosphata"/>
    <property type="match status" value="1"/>
</dbReference>